<proteinExistence type="predicted"/>
<evidence type="ECO:0000313" key="2">
    <source>
        <dbReference type="EMBL" id="MDA4846276.1"/>
    </source>
</evidence>
<keyword evidence="3" id="KW-1185">Reference proteome</keyword>
<dbReference type="Pfam" id="PF00144">
    <property type="entry name" value="Beta-lactamase"/>
    <property type="match status" value="1"/>
</dbReference>
<dbReference type="Proteomes" id="UP001148313">
    <property type="component" value="Unassembled WGS sequence"/>
</dbReference>
<dbReference type="GO" id="GO:0016787">
    <property type="term" value="F:hydrolase activity"/>
    <property type="evidence" value="ECO:0007669"/>
    <property type="project" value="UniProtKB-KW"/>
</dbReference>
<dbReference type="Gene3D" id="3.40.710.10">
    <property type="entry name" value="DD-peptidase/beta-lactamase superfamily"/>
    <property type="match status" value="1"/>
</dbReference>
<dbReference type="PANTHER" id="PTHR43319:SF3">
    <property type="entry name" value="BETA-LACTAMASE-RELATED DOMAIN-CONTAINING PROTEIN"/>
    <property type="match status" value="1"/>
</dbReference>
<dbReference type="InterPro" id="IPR012338">
    <property type="entry name" value="Beta-lactam/transpept-like"/>
</dbReference>
<comment type="caution">
    <text evidence="2">The sequence shown here is derived from an EMBL/GenBank/DDBJ whole genome shotgun (WGS) entry which is preliminary data.</text>
</comment>
<dbReference type="RefSeq" id="WP_271090011.1">
    <property type="nucleotide sequence ID" value="NZ_JAPJZH010000007.1"/>
</dbReference>
<dbReference type="PANTHER" id="PTHR43319">
    <property type="entry name" value="BETA-LACTAMASE-RELATED"/>
    <property type="match status" value="1"/>
</dbReference>
<evidence type="ECO:0000313" key="3">
    <source>
        <dbReference type="Proteomes" id="UP001148313"/>
    </source>
</evidence>
<dbReference type="SUPFAM" id="SSF56601">
    <property type="entry name" value="beta-lactamase/transpeptidase-like"/>
    <property type="match status" value="1"/>
</dbReference>
<feature type="domain" description="Beta-lactamase-related" evidence="1">
    <location>
        <begin position="29"/>
        <end position="379"/>
    </location>
</feature>
<evidence type="ECO:0000259" key="1">
    <source>
        <dbReference type="Pfam" id="PF00144"/>
    </source>
</evidence>
<reference evidence="2" key="1">
    <citation type="submission" date="2022-11" db="EMBL/GenBank/DDBJ databases">
        <title>Hoeflea poritis sp. nov., isolated from scleractinian coral Porites lutea.</title>
        <authorList>
            <person name="Zhang G."/>
            <person name="Wei Q."/>
            <person name="Cai L."/>
        </authorList>
    </citation>
    <scope>NUCLEOTIDE SEQUENCE</scope>
    <source>
        <strain evidence="2">E7-10</strain>
    </source>
</reference>
<dbReference type="EMBL" id="JAPJZH010000007">
    <property type="protein sequence ID" value="MDA4846276.1"/>
    <property type="molecule type" value="Genomic_DNA"/>
</dbReference>
<organism evidence="2 3">
    <name type="scientific">Hoeflea poritis</name>
    <dbReference type="NCBI Taxonomy" id="2993659"/>
    <lineage>
        <taxon>Bacteria</taxon>
        <taxon>Pseudomonadati</taxon>
        <taxon>Pseudomonadota</taxon>
        <taxon>Alphaproteobacteria</taxon>
        <taxon>Hyphomicrobiales</taxon>
        <taxon>Rhizobiaceae</taxon>
        <taxon>Hoeflea</taxon>
    </lineage>
</organism>
<gene>
    <name evidence="2" type="ORF">OOZ53_13000</name>
</gene>
<sequence>MNVSITLQGSARIEGICEPGFEPVLAAFAENFEHRDEVGASVCVHAGSQMVVDLWGGFRDQERRQAWDRDTVSVVYSCTKAATALCAQILIDRGQLDLGEKISHYWPEFAANGKEDATVLMALNHTLGLPALRAPVVRGGFNDWDYVTGRLAAEEPFWKPGARTGYHMFSFGWTVGELVRRVSGKSLGAFFRDEIAGPLGLDFWIGLPADTTPPIAPVIPYKPEPGTELTDFVRTLISDRESTPHLAYLNNGRHDANSAQAHAAEIGGAGGIANARALAAMYRPLAGRGSADGRTLLSKERTAGMARLSSETERDETLLIPTRFGQGFMLSMDNRGLPSGNSVVIGPGAFGHVGMGGSIGFADPEAGLAFGYTMNRLGGGILLNERGQSLVDAAYGCLN</sequence>
<accession>A0ABT4VNJ0</accession>
<protein>
    <submittedName>
        <fullName evidence="2">Serine hydrolase</fullName>
    </submittedName>
</protein>
<name>A0ABT4VNJ0_9HYPH</name>
<dbReference type="InterPro" id="IPR001466">
    <property type="entry name" value="Beta-lactam-related"/>
</dbReference>
<dbReference type="InterPro" id="IPR052907">
    <property type="entry name" value="Beta-lactamase/esterase"/>
</dbReference>
<keyword evidence="2" id="KW-0378">Hydrolase</keyword>